<evidence type="ECO:0000313" key="3">
    <source>
        <dbReference type="Proteomes" id="UP001050975"/>
    </source>
</evidence>
<protein>
    <submittedName>
        <fullName evidence="2">Uncharacterized protein</fullName>
    </submittedName>
</protein>
<feature type="region of interest" description="Disordered" evidence="1">
    <location>
        <begin position="1"/>
        <end position="23"/>
    </location>
</feature>
<reference evidence="2" key="1">
    <citation type="submission" date="2019-10" db="EMBL/GenBank/DDBJ databases">
        <title>Draft genome sequece of Microseira wollei NIES-4236.</title>
        <authorList>
            <person name="Yamaguchi H."/>
            <person name="Suzuki S."/>
            <person name="Kawachi M."/>
        </authorList>
    </citation>
    <scope>NUCLEOTIDE SEQUENCE</scope>
    <source>
        <strain evidence="2">NIES-4236</strain>
    </source>
</reference>
<accession>A0AAV3XQC9</accession>
<dbReference type="AlphaFoldDB" id="A0AAV3XQC9"/>
<dbReference type="EMBL" id="BLAY01000251">
    <property type="protein sequence ID" value="GET43771.1"/>
    <property type="molecule type" value="Genomic_DNA"/>
</dbReference>
<proteinExistence type="predicted"/>
<name>A0AAV3XQC9_9CYAN</name>
<dbReference type="Proteomes" id="UP001050975">
    <property type="component" value="Unassembled WGS sequence"/>
</dbReference>
<gene>
    <name evidence="2" type="ORF">MiSe_85960</name>
</gene>
<evidence type="ECO:0000256" key="1">
    <source>
        <dbReference type="SAM" id="MobiDB-lite"/>
    </source>
</evidence>
<evidence type="ECO:0000313" key="2">
    <source>
        <dbReference type="EMBL" id="GET43771.1"/>
    </source>
</evidence>
<organism evidence="2 3">
    <name type="scientific">Microseira wollei NIES-4236</name>
    <dbReference type="NCBI Taxonomy" id="2530354"/>
    <lineage>
        <taxon>Bacteria</taxon>
        <taxon>Bacillati</taxon>
        <taxon>Cyanobacteriota</taxon>
        <taxon>Cyanophyceae</taxon>
        <taxon>Oscillatoriophycideae</taxon>
        <taxon>Aerosakkonematales</taxon>
        <taxon>Aerosakkonemataceae</taxon>
        <taxon>Microseira</taxon>
    </lineage>
</organism>
<keyword evidence="3" id="KW-1185">Reference proteome</keyword>
<sequence>MRYEAYSGNAQGERKLPKDSTSPKVLRLTQQARDNERELVSCLGNKEQNTGTLLQYEVSSLSLAKTTKGILVRSTFTLDILLNDRDGVRQQVNQYFTLLMKRSIDPD</sequence>
<comment type="caution">
    <text evidence="2">The sequence shown here is derived from an EMBL/GenBank/DDBJ whole genome shotgun (WGS) entry which is preliminary data.</text>
</comment>